<evidence type="ECO:0000259" key="1">
    <source>
        <dbReference type="Pfam" id="PF13661"/>
    </source>
</evidence>
<dbReference type="RefSeq" id="WP_176267726.1">
    <property type="nucleotide sequence ID" value="NZ_JABWGV010000003.1"/>
</dbReference>
<dbReference type="GO" id="GO:0031543">
    <property type="term" value="F:peptidyl-proline dioxygenase activity"/>
    <property type="evidence" value="ECO:0007669"/>
    <property type="project" value="TreeGrafter"/>
</dbReference>
<organism evidence="2 3">
    <name type="scientific">Qipengyuania atrilutea</name>
    <dbReference type="NCBI Taxonomy" id="2744473"/>
    <lineage>
        <taxon>Bacteria</taxon>
        <taxon>Pseudomonadati</taxon>
        <taxon>Pseudomonadota</taxon>
        <taxon>Alphaproteobacteria</taxon>
        <taxon>Sphingomonadales</taxon>
        <taxon>Erythrobacteraceae</taxon>
        <taxon>Qipengyuania</taxon>
    </lineage>
</organism>
<dbReference type="Gene3D" id="2.60.120.620">
    <property type="entry name" value="q2cbj1_9rhob like domain"/>
    <property type="match status" value="1"/>
</dbReference>
<sequence length="246" mass="28119">MSEPINIFEVSSDLDTDALAEAYAPIQRIQIRNVLTEASAEALRRALAEQTPWGMAAQAADGTPRDFRMEELRQQSTATEAQAILKQVHDAAARGDYAFRYARYPLVKAYKERWNPGGLHEILIEHINTEPFLELVRKVTRRPELVKADGQTTLFGPNHFLGRHQDQQLDEGWTIAYVLNMTSMKWHPDWGGYLLFYDDEGDVIDGYLPRFNTLNLFTVPQHHAVSYVPPHAPQGRISISGWFRDR</sequence>
<evidence type="ECO:0000313" key="2">
    <source>
        <dbReference type="EMBL" id="NVD45454.1"/>
    </source>
</evidence>
<dbReference type="Pfam" id="PF13661">
    <property type="entry name" value="2OG-FeII_Oxy_4"/>
    <property type="match status" value="1"/>
</dbReference>
<dbReference type="PANTHER" id="PTHR12117:SF0">
    <property type="entry name" value="PROLYL 3-HYDROXYLASE OGFOD1"/>
    <property type="match status" value="1"/>
</dbReference>
<accession>A0A850H0L1</accession>
<feature type="domain" description="Prolyl 3,4-dihydroxylase TPA1/OFD1 N-terminal" evidence="1">
    <location>
        <begin position="153"/>
        <end position="244"/>
    </location>
</feature>
<gene>
    <name evidence="2" type="ORF">HUV48_10595</name>
</gene>
<dbReference type="Proteomes" id="UP000561438">
    <property type="component" value="Unassembled WGS sequence"/>
</dbReference>
<name>A0A850H0L1_9SPHN</name>
<dbReference type="InterPro" id="IPR051842">
    <property type="entry name" value="uS12_prolyl_hydroxylase"/>
</dbReference>
<evidence type="ECO:0000313" key="3">
    <source>
        <dbReference type="Proteomes" id="UP000561438"/>
    </source>
</evidence>
<dbReference type="PANTHER" id="PTHR12117">
    <property type="entry name" value="HISTONE ACETYLTRANSFERASE COMPLEX"/>
    <property type="match status" value="1"/>
</dbReference>
<keyword evidence="3" id="KW-1185">Reference proteome</keyword>
<proteinExistence type="predicted"/>
<dbReference type="InterPro" id="IPR039558">
    <property type="entry name" value="TPA1/OFD1_N"/>
</dbReference>
<dbReference type="GO" id="GO:0005737">
    <property type="term" value="C:cytoplasm"/>
    <property type="evidence" value="ECO:0007669"/>
    <property type="project" value="TreeGrafter"/>
</dbReference>
<reference evidence="2 3" key="1">
    <citation type="submission" date="2020-06" db="EMBL/GenBank/DDBJ databases">
        <title>Altererythrobacter sp. HHU K3-1.</title>
        <authorList>
            <person name="Zhang D."/>
            <person name="Xue H."/>
        </authorList>
    </citation>
    <scope>NUCLEOTIDE SEQUENCE [LARGE SCALE GENOMIC DNA]</scope>
    <source>
        <strain evidence="2 3">HHU K3-1</strain>
    </source>
</reference>
<dbReference type="AlphaFoldDB" id="A0A850H0L1"/>
<protein>
    <submittedName>
        <fullName evidence="2">2OG-Fe(II) oxygenase</fullName>
    </submittedName>
</protein>
<comment type="caution">
    <text evidence="2">The sequence shown here is derived from an EMBL/GenBank/DDBJ whole genome shotgun (WGS) entry which is preliminary data.</text>
</comment>
<dbReference type="GO" id="GO:0006449">
    <property type="term" value="P:regulation of translational termination"/>
    <property type="evidence" value="ECO:0007669"/>
    <property type="project" value="TreeGrafter"/>
</dbReference>
<dbReference type="EMBL" id="JABWGV010000003">
    <property type="protein sequence ID" value="NVD45454.1"/>
    <property type="molecule type" value="Genomic_DNA"/>
</dbReference>